<accession>A0A7C3ZJQ6</accession>
<keyword evidence="1" id="KW-0472">Membrane</keyword>
<comment type="caution">
    <text evidence="2">The sequence shown here is derived from an EMBL/GenBank/DDBJ whole genome shotgun (WGS) entry which is preliminary data.</text>
</comment>
<feature type="transmembrane region" description="Helical" evidence="1">
    <location>
        <begin position="70"/>
        <end position="99"/>
    </location>
</feature>
<dbReference type="EMBL" id="DSPX01000078">
    <property type="protein sequence ID" value="HGG00565.1"/>
    <property type="molecule type" value="Genomic_DNA"/>
</dbReference>
<keyword evidence="1" id="KW-0812">Transmembrane</keyword>
<name>A0A7C3ZJQ6_9CYAN</name>
<sequence length="186" mass="21221">MSPNNSLLQSKLQQLLPQENMGGDKKPAIRTSILKIINNTIVFENTVYQIRNICDVELADLTKKYPVPTWYWFILVFGLITIPLGVGIFILIFVVWLFWRHSQKRIQEKYGLKIGMNSGEGVIIVSKNKEFILQIIVTIHDIMNNDEPKSIEFNFETFQDRSITIGQAHGSTLISGQITGDVVNRV</sequence>
<proteinExistence type="predicted"/>
<dbReference type="AlphaFoldDB" id="A0A7C3ZJQ6"/>
<gene>
    <name evidence="2" type="ORF">ENR15_07905</name>
</gene>
<reference evidence="2" key="1">
    <citation type="journal article" date="2020" name="mSystems">
        <title>Genome- and Community-Level Interaction Insights into Carbon Utilization and Element Cycling Functions of Hydrothermarchaeota in Hydrothermal Sediment.</title>
        <authorList>
            <person name="Zhou Z."/>
            <person name="Liu Y."/>
            <person name="Xu W."/>
            <person name="Pan J."/>
            <person name="Luo Z.H."/>
            <person name="Li M."/>
        </authorList>
    </citation>
    <scope>NUCLEOTIDE SEQUENCE [LARGE SCALE GENOMIC DNA]</scope>
    <source>
        <strain evidence="2">SpSt-374</strain>
    </source>
</reference>
<organism evidence="2">
    <name type="scientific">Planktothricoides sp. SpSt-374</name>
    <dbReference type="NCBI Taxonomy" id="2282167"/>
    <lineage>
        <taxon>Bacteria</taxon>
        <taxon>Bacillati</taxon>
        <taxon>Cyanobacteriota</taxon>
        <taxon>Cyanophyceae</taxon>
        <taxon>Oscillatoriophycideae</taxon>
        <taxon>Oscillatoriales</taxon>
        <taxon>Oscillatoriaceae</taxon>
        <taxon>Planktothricoides</taxon>
    </lineage>
</organism>
<dbReference type="InterPro" id="IPR045629">
    <property type="entry name" value="DUF6232"/>
</dbReference>
<protein>
    <submittedName>
        <fullName evidence="2">Uncharacterized protein</fullName>
    </submittedName>
</protein>
<keyword evidence="1" id="KW-1133">Transmembrane helix</keyword>
<dbReference type="Pfam" id="PF19744">
    <property type="entry name" value="DUF6232"/>
    <property type="match status" value="1"/>
</dbReference>
<evidence type="ECO:0000313" key="2">
    <source>
        <dbReference type="EMBL" id="HGG00565.1"/>
    </source>
</evidence>
<evidence type="ECO:0000256" key="1">
    <source>
        <dbReference type="SAM" id="Phobius"/>
    </source>
</evidence>